<protein>
    <submittedName>
        <fullName evidence="1">Abi family protein</fullName>
    </submittedName>
</protein>
<organism evidence="1 2">
    <name type="scientific">Vibrio algicola</name>
    <dbReference type="NCBI Taxonomy" id="2662262"/>
    <lineage>
        <taxon>Bacteria</taxon>
        <taxon>Pseudomonadati</taxon>
        <taxon>Pseudomonadota</taxon>
        <taxon>Gammaproteobacteria</taxon>
        <taxon>Vibrionales</taxon>
        <taxon>Vibrionaceae</taxon>
        <taxon>Vibrio</taxon>
    </lineage>
</organism>
<dbReference type="InterPro" id="IPR011664">
    <property type="entry name" value="Abi_system_AbiD/AbiF-like"/>
</dbReference>
<dbReference type="InterPro" id="IPR017034">
    <property type="entry name" value="Abi_system_AbiD/AbiF"/>
</dbReference>
<sequence length="331" mass="39124">MPLTPAKPFKQYDELINILTDRGMHIADTPRAIRKLTQVGYYRLSGFWYPARKIQRDDNQNPINCEFLNRPKRSNHFEPKTQFEQVVNLYLFDKQLRLVMLDGLERIEVYIRSVIAHELGRGKAKMPGSGDDIPDPLAWQDADYINGKFLTRKGNKRSLWSDWQNKHEKLIKRSREDCIVWHQRNDKEMPFWVVIEAWDFGTLSKYYGMLKDKYRQNICAKLGITDKKETDVLRAWLMEMNILRNRCAHHTRIWNQQSSKQLKLTSHAYFDDIRGDENTLSRLYGVMRVMWFLIEQIGPNSTWFKQLNHLIEEFPTVPGCPLSSLGLPNPH</sequence>
<name>A0A5Q0TDF0_9VIBR</name>
<keyword evidence="2" id="KW-1185">Reference proteome</keyword>
<dbReference type="AlphaFoldDB" id="A0A5Q0TDF0"/>
<proteinExistence type="predicted"/>
<dbReference type="EMBL" id="CP045699">
    <property type="protein sequence ID" value="QGA64701.1"/>
    <property type="molecule type" value="Genomic_DNA"/>
</dbReference>
<dbReference type="Pfam" id="PF07751">
    <property type="entry name" value="Abi_2"/>
    <property type="match status" value="1"/>
</dbReference>
<dbReference type="Proteomes" id="UP000348942">
    <property type="component" value="Chromosome 1"/>
</dbReference>
<accession>A0A5Q0TDF0</accession>
<dbReference type="RefSeq" id="WP_153446836.1">
    <property type="nucleotide sequence ID" value="NZ_CP045699.1"/>
</dbReference>
<dbReference type="PIRSF" id="PIRSF034934">
    <property type="entry name" value="AbiF_AbiD"/>
    <property type="match status" value="1"/>
</dbReference>
<reference evidence="1 2" key="1">
    <citation type="submission" date="2019-10" db="EMBL/GenBank/DDBJ databases">
        <title>Vibrio sp. nov., isolated from Coralline algae surface.</title>
        <authorList>
            <person name="Geng Y."/>
            <person name="Zhang X."/>
        </authorList>
    </citation>
    <scope>NUCLEOTIDE SEQUENCE [LARGE SCALE GENOMIC DNA]</scope>
    <source>
        <strain evidence="1 2">SM1977</strain>
    </source>
</reference>
<evidence type="ECO:0000313" key="1">
    <source>
        <dbReference type="EMBL" id="QGA64701.1"/>
    </source>
</evidence>
<evidence type="ECO:0000313" key="2">
    <source>
        <dbReference type="Proteomes" id="UP000348942"/>
    </source>
</evidence>
<gene>
    <name evidence="1" type="ORF">GFB47_04370</name>
</gene>